<keyword evidence="3" id="KW-0812">Transmembrane</keyword>
<dbReference type="EMBL" id="JAGEPF010000030">
    <property type="protein sequence ID" value="MBO2463769.1"/>
    <property type="molecule type" value="Genomic_DNA"/>
</dbReference>
<accession>A0ABS3S450</accession>
<dbReference type="InterPro" id="IPR011006">
    <property type="entry name" value="CheY-like_superfamily"/>
</dbReference>
<feature type="transmembrane region" description="Helical" evidence="3">
    <location>
        <begin position="412"/>
        <end position="435"/>
    </location>
</feature>
<evidence type="ECO:0000313" key="6">
    <source>
        <dbReference type="Proteomes" id="UP000680206"/>
    </source>
</evidence>
<gene>
    <name evidence="5" type="ORF">J4709_39980</name>
</gene>
<organism evidence="5 6">
    <name type="scientific">Actinomadura violacea</name>
    <dbReference type="NCBI Taxonomy" id="2819934"/>
    <lineage>
        <taxon>Bacteria</taxon>
        <taxon>Bacillati</taxon>
        <taxon>Actinomycetota</taxon>
        <taxon>Actinomycetes</taxon>
        <taxon>Streptosporangiales</taxon>
        <taxon>Thermomonosporaceae</taxon>
        <taxon>Actinomadura</taxon>
    </lineage>
</organism>
<evidence type="ECO:0000256" key="2">
    <source>
        <dbReference type="ARBA" id="ARBA00022840"/>
    </source>
</evidence>
<feature type="domain" description="AAA" evidence="4">
    <location>
        <begin position="148"/>
        <end position="315"/>
    </location>
</feature>
<dbReference type="InterPro" id="IPR027417">
    <property type="entry name" value="P-loop_NTPase"/>
</dbReference>
<proteinExistence type="predicted"/>
<keyword evidence="6" id="KW-1185">Reference proteome</keyword>
<keyword evidence="3" id="KW-0472">Membrane</keyword>
<dbReference type="InterPro" id="IPR025669">
    <property type="entry name" value="AAA_dom"/>
</dbReference>
<sequence length="528" mass="55812">MPIQIVLGAADRRLVESVGGRVRELADVEVAAVEATSGHVVSTVAAMPSVDVVLVHEALGPLPALDLIRDLIVRRPQLAVVLIADTASADTFAAAMAAGARGVVSNDPTLPELQSRIVQAAEWSRTMRRHFASADAGSEDGGPGRLGRLVTLCGAKGGSGTTTLAIHAAVAVAGTGRTVCLVEMDLQKGDIAAYLDVQHRHSIADLAAAAGDLDGGVVAEALFVHPLGPHLLLAPERGEDAEEISARTSRRILTLIRSRYDVVIVDAGTYVTDANAVAVELADEAVVIATPDVPALRSVRRLTDMWSRLAIRKKDEVSVLLAKHGRRNEIQPELARRMVGSPLRKVTVPACFRALEEAANTGRPEAVRSAEFRKAVGQLAADLGLLGDGARPRQGAAEARDGGAVALEFAGLFPLIGLIMLLVWQVVLVGVTSMYSSHAANKAARAVAVLGYDQGGTAAARANREEVRRRAVAGVYGKWKDPDHLHIAVQDGYARVTIDTPVMLPGWYGPWGITAKARIVDERLGEPR</sequence>
<protein>
    <submittedName>
        <fullName evidence="5">AAA family ATPase</fullName>
    </submittedName>
</protein>
<keyword evidence="2" id="KW-0067">ATP-binding</keyword>
<reference evidence="5 6" key="1">
    <citation type="submission" date="2021-03" db="EMBL/GenBank/DDBJ databases">
        <title>Actinomadura violae sp. nov., isolated from lichen in Thailand.</title>
        <authorList>
            <person name="Kanchanasin P."/>
            <person name="Saeng-In P."/>
            <person name="Phongsopitanun W."/>
            <person name="Yuki M."/>
            <person name="Kudo T."/>
            <person name="Ohkuma M."/>
            <person name="Tanasupawat S."/>
        </authorList>
    </citation>
    <scope>NUCLEOTIDE SEQUENCE [LARGE SCALE GENOMIC DNA]</scope>
    <source>
        <strain evidence="5 6">LCR2-06</strain>
    </source>
</reference>
<dbReference type="RefSeq" id="WP_208249603.1">
    <property type="nucleotide sequence ID" value="NZ_JAGEPF010000030.1"/>
</dbReference>
<dbReference type="Proteomes" id="UP000680206">
    <property type="component" value="Unassembled WGS sequence"/>
</dbReference>
<evidence type="ECO:0000256" key="1">
    <source>
        <dbReference type="ARBA" id="ARBA00022741"/>
    </source>
</evidence>
<dbReference type="InterPro" id="IPR050625">
    <property type="entry name" value="ParA/MinD_ATPase"/>
</dbReference>
<dbReference type="SUPFAM" id="SSF52540">
    <property type="entry name" value="P-loop containing nucleoside triphosphate hydrolases"/>
    <property type="match status" value="1"/>
</dbReference>
<dbReference type="Gene3D" id="3.40.50.300">
    <property type="entry name" value="P-loop containing nucleotide triphosphate hydrolases"/>
    <property type="match status" value="1"/>
</dbReference>
<keyword evidence="1" id="KW-0547">Nucleotide-binding</keyword>
<comment type="caution">
    <text evidence="5">The sequence shown here is derived from an EMBL/GenBank/DDBJ whole genome shotgun (WGS) entry which is preliminary data.</text>
</comment>
<name>A0ABS3S450_9ACTN</name>
<dbReference type="Pfam" id="PF13614">
    <property type="entry name" value="AAA_31"/>
    <property type="match status" value="1"/>
</dbReference>
<keyword evidence="3" id="KW-1133">Transmembrane helix</keyword>
<evidence type="ECO:0000313" key="5">
    <source>
        <dbReference type="EMBL" id="MBO2463769.1"/>
    </source>
</evidence>
<evidence type="ECO:0000256" key="3">
    <source>
        <dbReference type="SAM" id="Phobius"/>
    </source>
</evidence>
<dbReference type="PANTHER" id="PTHR43384">
    <property type="entry name" value="SEPTUM SITE-DETERMINING PROTEIN MIND HOMOLOG, CHLOROPLASTIC-RELATED"/>
    <property type="match status" value="1"/>
</dbReference>
<dbReference type="PANTHER" id="PTHR43384:SF6">
    <property type="entry name" value="SEPTUM SITE-DETERMINING PROTEIN MIND HOMOLOG, CHLOROPLASTIC"/>
    <property type="match status" value="1"/>
</dbReference>
<dbReference type="SUPFAM" id="SSF52172">
    <property type="entry name" value="CheY-like"/>
    <property type="match status" value="1"/>
</dbReference>
<dbReference type="Gene3D" id="3.40.50.2300">
    <property type="match status" value="1"/>
</dbReference>
<evidence type="ECO:0000259" key="4">
    <source>
        <dbReference type="Pfam" id="PF13614"/>
    </source>
</evidence>